<dbReference type="PROSITE" id="PS50005">
    <property type="entry name" value="TPR"/>
    <property type="match status" value="1"/>
</dbReference>
<keyword evidence="1" id="KW-0677">Repeat</keyword>
<reference evidence="5 6" key="1">
    <citation type="submission" date="2018-03" db="EMBL/GenBank/DDBJ databases">
        <title>The draft genome of Sphingosinicella sp. GL-C-18.</title>
        <authorList>
            <person name="Liu L."/>
            <person name="Li L."/>
            <person name="Liang L."/>
            <person name="Zhang X."/>
            <person name="Wang T."/>
        </authorList>
    </citation>
    <scope>NUCLEOTIDE SEQUENCE [LARGE SCALE GENOMIC DNA]</scope>
    <source>
        <strain evidence="5 6">GL-C-18</strain>
    </source>
</reference>
<dbReference type="InterPro" id="IPR050491">
    <property type="entry name" value="AmpC-like"/>
</dbReference>
<dbReference type="Proteomes" id="UP000241167">
    <property type="component" value="Unassembled WGS sequence"/>
</dbReference>
<dbReference type="PANTHER" id="PTHR46825:SF9">
    <property type="entry name" value="BETA-LACTAMASE-RELATED DOMAIN-CONTAINING PROTEIN"/>
    <property type="match status" value="1"/>
</dbReference>
<evidence type="ECO:0000256" key="1">
    <source>
        <dbReference type="ARBA" id="ARBA00022737"/>
    </source>
</evidence>
<feature type="domain" description="Beta-lactamase-related" evidence="4">
    <location>
        <begin position="88"/>
        <end position="381"/>
    </location>
</feature>
<dbReference type="InterPro" id="IPR012338">
    <property type="entry name" value="Beta-lactam/transpept-like"/>
</dbReference>
<keyword evidence="2 3" id="KW-0802">TPR repeat</keyword>
<dbReference type="SUPFAM" id="SSF48452">
    <property type="entry name" value="TPR-like"/>
    <property type="match status" value="1"/>
</dbReference>
<evidence type="ECO:0000313" key="5">
    <source>
        <dbReference type="EMBL" id="PSJ42866.1"/>
    </source>
</evidence>
<dbReference type="InterPro" id="IPR011990">
    <property type="entry name" value="TPR-like_helical_dom_sf"/>
</dbReference>
<evidence type="ECO:0000256" key="3">
    <source>
        <dbReference type="PROSITE-ProRule" id="PRU00339"/>
    </source>
</evidence>
<proteinExistence type="predicted"/>
<dbReference type="Gene3D" id="1.25.40.10">
    <property type="entry name" value="Tetratricopeptide repeat domain"/>
    <property type="match status" value="1"/>
</dbReference>
<evidence type="ECO:0000259" key="4">
    <source>
        <dbReference type="Pfam" id="PF00144"/>
    </source>
</evidence>
<gene>
    <name evidence="5" type="ORF">C7I55_00115</name>
</gene>
<organism evidence="5 6">
    <name type="scientific">Allosphingosinicella deserti</name>
    <dbReference type="NCBI Taxonomy" id="2116704"/>
    <lineage>
        <taxon>Bacteria</taxon>
        <taxon>Pseudomonadati</taxon>
        <taxon>Pseudomonadota</taxon>
        <taxon>Alphaproteobacteria</taxon>
        <taxon>Sphingomonadales</taxon>
        <taxon>Sphingomonadaceae</taxon>
        <taxon>Allosphingosinicella</taxon>
    </lineage>
</organism>
<dbReference type="EMBL" id="PXYI01000001">
    <property type="protein sequence ID" value="PSJ42866.1"/>
    <property type="molecule type" value="Genomic_DNA"/>
</dbReference>
<dbReference type="InterPro" id="IPR019734">
    <property type="entry name" value="TPR_rpt"/>
</dbReference>
<name>A0A2P7QY31_9SPHN</name>
<dbReference type="InterPro" id="IPR001466">
    <property type="entry name" value="Beta-lactam-related"/>
</dbReference>
<dbReference type="SMART" id="SM00028">
    <property type="entry name" value="TPR"/>
    <property type="match status" value="1"/>
</dbReference>
<evidence type="ECO:0000256" key="2">
    <source>
        <dbReference type="ARBA" id="ARBA00022803"/>
    </source>
</evidence>
<dbReference type="Pfam" id="PF07719">
    <property type="entry name" value="TPR_2"/>
    <property type="match status" value="1"/>
</dbReference>
<dbReference type="PROSITE" id="PS50293">
    <property type="entry name" value="TPR_REGION"/>
    <property type="match status" value="1"/>
</dbReference>
<comment type="caution">
    <text evidence="5">The sequence shown here is derived from an EMBL/GenBank/DDBJ whole genome shotgun (WGS) entry which is preliminary data.</text>
</comment>
<dbReference type="PANTHER" id="PTHR46825">
    <property type="entry name" value="D-ALANYL-D-ALANINE-CARBOXYPEPTIDASE/ENDOPEPTIDASE AMPH"/>
    <property type="match status" value="1"/>
</dbReference>
<feature type="repeat" description="TPR" evidence="3">
    <location>
        <begin position="472"/>
        <end position="505"/>
    </location>
</feature>
<accession>A0A2P7QY31</accession>
<dbReference type="AlphaFoldDB" id="A0A2P7QY31"/>
<keyword evidence="6" id="KW-1185">Reference proteome</keyword>
<protein>
    <recommendedName>
        <fullName evidence="4">Beta-lactamase-related domain-containing protein</fullName>
    </recommendedName>
</protein>
<dbReference type="Gene3D" id="3.40.710.10">
    <property type="entry name" value="DD-peptidase/beta-lactamase superfamily"/>
    <property type="match status" value="1"/>
</dbReference>
<dbReference type="InterPro" id="IPR013105">
    <property type="entry name" value="TPR_2"/>
</dbReference>
<dbReference type="SUPFAM" id="SSF56601">
    <property type="entry name" value="beta-lactamase/transpeptidase-like"/>
    <property type="match status" value="1"/>
</dbReference>
<dbReference type="Pfam" id="PF00144">
    <property type="entry name" value="Beta-lactamase"/>
    <property type="match status" value="1"/>
</dbReference>
<sequence>MASVRPKPGEALYRSAQWNCFSFAAVHAIIPRDASGAKLKNLNSIAATRALARLATMAAAGVLVLGGAVPAQAAAHSRAGAIDTAALDRLAEQAHARGLFNGTLLVARNGRIVYQRATGVADGARTRALTTRDRFGIGSIGKEFSAVALMMLERQGALRLDDPVSRFVPGLPAWGDQVLVRHLLDYTSGLPGLRPNAAGDSLLADLRALPALQFAPGTGYLYSNNNIVLRRSVLEAAARTSFADYAQRMLLRPCGMRDAVIDPPPGAADVAAAFDNDFVGDAAGEAMPGFWIRVTANDLYRWSECLKSGRLLPVETLARHANADPKKDGALGRISLANGAIQRHRHQGSSYNFEAWLEADWADGTTVVVLTNNKNFRVGELAQAAFDIAGGKPYVVPKRSIFLALRDRIAKQGFDAGMAWLRTLPQAEAETYDLAAQEGDLNRTAYYLLQNGKRDDAVRLFRHIADAYPASANAWDSLGEALEAAGEGEEALTSYRKALALDPALTSSRDAVARLSGR</sequence>
<evidence type="ECO:0000313" key="6">
    <source>
        <dbReference type="Proteomes" id="UP000241167"/>
    </source>
</evidence>